<dbReference type="SUPFAM" id="SSF89447">
    <property type="entry name" value="AbrB/MazE/MraZ-like"/>
    <property type="match status" value="1"/>
</dbReference>
<dbReference type="GO" id="GO:0003677">
    <property type="term" value="F:DNA binding"/>
    <property type="evidence" value="ECO:0007669"/>
    <property type="project" value="InterPro"/>
</dbReference>
<protein>
    <submittedName>
        <fullName evidence="2">Antitoxin MazE</fullName>
    </submittedName>
</protein>
<dbReference type="Proteomes" id="UP000566324">
    <property type="component" value="Unassembled WGS sequence"/>
</dbReference>
<dbReference type="SMART" id="SM00966">
    <property type="entry name" value="SpoVT_AbrB"/>
    <property type="match status" value="1"/>
</dbReference>
<dbReference type="Gene3D" id="2.10.260.10">
    <property type="match status" value="1"/>
</dbReference>
<reference evidence="2 3" key="1">
    <citation type="submission" date="2020-08" db="EMBL/GenBank/DDBJ databases">
        <title>Genomic Encyclopedia of Type Strains, Phase IV (KMG-IV): sequencing the most valuable type-strain genomes for metagenomic binning, comparative biology and taxonomic classification.</title>
        <authorList>
            <person name="Goeker M."/>
        </authorList>
    </citation>
    <scope>NUCLEOTIDE SEQUENCE [LARGE SCALE GENOMIC DNA]</scope>
    <source>
        <strain evidence="2 3">DSM 17328</strain>
    </source>
</reference>
<sequence>MRVQVKKWGNSASVRIPVSVMTAVNLRIDQPVDVREQDGCIIIEPLRAPAYDLDSLLENMKPETFPEDVDFGEPVGKEIW</sequence>
<dbReference type="PANTHER" id="PTHR40516">
    <property type="entry name" value="ANTITOXIN CHPS-RELATED"/>
    <property type="match status" value="1"/>
</dbReference>
<evidence type="ECO:0000313" key="3">
    <source>
        <dbReference type="Proteomes" id="UP000566324"/>
    </source>
</evidence>
<dbReference type="PANTHER" id="PTHR40516:SF1">
    <property type="entry name" value="ANTITOXIN CHPS-RELATED"/>
    <property type="match status" value="1"/>
</dbReference>
<comment type="caution">
    <text evidence="2">The sequence shown here is derived from an EMBL/GenBank/DDBJ whole genome shotgun (WGS) entry which is preliminary data.</text>
</comment>
<name>A0A7W7AZE9_9SPHN</name>
<dbReference type="InterPro" id="IPR007159">
    <property type="entry name" value="SpoVT-AbrB_dom"/>
</dbReference>
<evidence type="ECO:0000313" key="2">
    <source>
        <dbReference type="EMBL" id="MBB4631183.1"/>
    </source>
</evidence>
<feature type="domain" description="SpoVT-AbrB" evidence="1">
    <location>
        <begin position="6"/>
        <end position="51"/>
    </location>
</feature>
<keyword evidence="3" id="KW-1185">Reference proteome</keyword>
<gene>
    <name evidence="2" type="ORF">GGQ98_000790</name>
</gene>
<dbReference type="GO" id="GO:0097351">
    <property type="term" value="F:toxin sequestering activity"/>
    <property type="evidence" value="ECO:0007669"/>
    <property type="project" value="InterPro"/>
</dbReference>
<accession>A0A7W7AZE9</accession>
<dbReference type="InterPro" id="IPR037914">
    <property type="entry name" value="SpoVT-AbrB_sf"/>
</dbReference>
<organism evidence="2 3">
    <name type="scientific">Sphingosinicella soli</name>
    <dbReference type="NCBI Taxonomy" id="333708"/>
    <lineage>
        <taxon>Bacteria</taxon>
        <taxon>Pseudomonadati</taxon>
        <taxon>Pseudomonadota</taxon>
        <taxon>Alphaproteobacteria</taxon>
        <taxon>Sphingomonadales</taxon>
        <taxon>Sphingosinicellaceae</taxon>
        <taxon>Sphingosinicella</taxon>
    </lineage>
</organism>
<proteinExistence type="predicted"/>
<dbReference type="EMBL" id="JACHNZ010000006">
    <property type="protein sequence ID" value="MBB4631183.1"/>
    <property type="molecule type" value="Genomic_DNA"/>
</dbReference>
<dbReference type="InterPro" id="IPR039052">
    <property type="entry name" value="Antitox_PemI-like"/>
</dbReference>
<evidence type="ECO:0000259" key="1">
    <source>
        <dbReference type="SMART" id="SM00966"/>
    </source>
</evidence>
<dbReference type="AlphaFoldDB" id="A0A7W7AZE9"/>
<dbReference type="Pfam" id="PF04014">
    <property type="entry name" value="MazE_antitoxin"/>
    <property type="match status" value="1"/>
</dbReference>